<dbReference type="Pfam" id="PF04082">
    <property type="entry name" value="Fungal_trans"/>
    <property type="match status" value="1"/>
</dbReference>
<evidence type="ECO:0000313" key="7">
    <source>
        <dbReference type="Proteomes" id="UP000076532"/>
    </source>
</evidence>
<dbReference type="EMBL" id="KV418434">
    <property type="protein sequence ID" value="KZP02604.1"/>
    <property type="molecule type" value="Genomic_DNA"/>
</dbReference>
<name>A0A167T682_9AGAM</name>
<dbReference type="Pfam" id="PF00172">
    <property type="entry name" value="Zn_clus"/>
    <property type="match status" value="1"/>
</dbReference>
<dbReference type="InterPro" id="IPR050613">
    <property type="entry name" value="Sec_Metabolite_Reg"/>
</dbReference>
<evidence type="ECO:0000256" key="3">
    <source>
        <dbReference type="ARBA" id="ARBA00023242"/>
    </source>
</evidence>
<feature type="region of interest" description="Disordered" evidence="4">
    <location>
        <begin position="1"/>
        <end position="41"/>
    </location>
</feature>
<dbReference type="PANTHER" id="PTHR31001:SF87">
    <property type="entry name" value="COL-21"/>
    <property type="match status" value="1"/>
</dbReference>
<organism evidence="6 7">
    <name type="scientific">Athelia psychrophila</name>
    <dbReference type="NCBI Taxonomy" id="1759441"/>
    <lineage>
        <taxon>Eukaryota</taxon>
        <taxon>Fungi</taxon>
        <taxon>Dikarya</taxon>
        <taxon>Basidiomycota</taxon>
        <taxon>Agaricomycotina</taxon>
        <taxon>Agaricomycetes</taxon>
        <taxon>Agaricomycetidae</taxon>
        <taxon>Atheliales</taxon>
        <taxon>Atheliaceae</taxon>
        <taxon>Athelia</taxon>
    </lineage>
</organism>
<proteinExistence type="predicted"/>
<feature type="compositionally biased region" description="Low complexity" evidence="4">
    <location>
        <begin position="655"/>
        <end position="665"/>
    </location>
</feature>
<dbReference type="CDD" id="cd12148">
    <property type="entry name" value="fungal_TF_MHR"/>
    <property type="match status" value="1"/>
</dbReference>
<evidence type="ECO:0000256" key="1">
    <source>
        <dbReference type="ARBA" id="ARBA00004123"/>
    </source>
</evidence>
<evidence type="ECO:0000256" key="2">
    <source>
        <dbReference type="ARBA" id="ARBA00022723"/>
    </source>
</evidence>
<dbReference type="GO" id="GO:0005634">
    <property type="term" value="C:nucleus"/>
    <property type="evidence" value="ECO:0007669"/>
    <property type="project" value="UniProtKB-SubCell"/>
</dbReference>
<keyword evidence="2" id="KW-0479">Metal-binding</keyword>
<dbReference type="GO" id="GO:0006351">
    <property type="term" value="P:DNA-templated transcription"/>
    <property type="evidence" value="ECO:0007669"/>
    <property type="project" value="InterPro"/>
</dbReference>
<feature type="compositionally biased region" description="Polar residues" evidence="4">
    <location>
        <begin position="672"/>
        <end position="688"/>
    </location>
</feature>
<dbReference type="InterPro" id="IPR001138">
    <property type="entry name" value="Zn2Cys6_DnaBD"/>
</dbReference>
<dbReference type="AlphaFoldDB" id="A0A167T682"/>
<dbReference type="InterPro" id="IPR007219">
    <property type="entry name" value="XnlR_reg_dom"/>
</dbReference>
<dbReference type="SMART" id="SM00066">
    <property type="entry name" value="GAL4"/>
    <property type="match status" value="1"/>
</dbReference>
<dbReference type="Gene3D" id="4.10.240.10">
    <property type="entry name" value="Zn(2)-C6 fungal-type DNA-binding domain"/>
    <property type="match status" value="1"/>
</dbReference>
<comment type="subcellular location">
    <subcellularLocation>
        <location evidence="1">Nucleus</location>
    </subcellularLocation>
</comment>
<accession>A0A167T682</accession>
<feature type="compositionally biased region" description="Polar residues" evidence="4">
    <location>
        <begin position="18"/>
        <end position="31"/>
    </location>
</feature>
<feature type="domain" description="Zn(2)-C6 fungal-type" evidence="5">
    <location>
        <begin position="45"/>
        <end position="74"/>
    </location>
</feature>
<sequence length="767" mass="85919">MSEINSAVSSSNSRKQPRASNSGLRGLNSTEGRPPPTKRARKAINCEPCRASKLKCDRNRPCSSCVLRGTTSHCYQDSAGHESPTLRRVDDNQTIPVDPAQEIARLRHSINLLEAHIFPTHHRHISPSSNSGHPNLFPQFEDSEDPGVNNSSSAILASHSGGFYAGPTSAATHLMNEFQDGDGRQSISDNGADNHSMAATHEYDRDLLNLLPSFDIIDQLIDYYFEYCNWIHRHIDQPTFTQAWSRFKGGMSPDRIVLATVCVLLAVAVQYLPAEHIILESIAETHEDLGYKYYDVMRSALQRQSLEPRVYTLELVELLLLRAHFQSLCKTDSEEMWIVKGELMSIALAMGLHRDPDMWHMPRQLAERRRWCWWGLIALDRWQSFLFGRPVAIASHHFDTQMPSDSSFRLAAILGDIMNDAVSLRPVPYETVLAHDRALAHWMDALPEELDMDGNQLTRSLASHIPAIRRLGVQSLINRTCFHHIRFTLHRPYTSSVGRMSSRTTSFEAAVEAANQVITLIGHSRADLLANPSFTAPGHLSMGSFHVFSAAMFFCFQLISDPDQPNATMFRNNIQKAMAIIDRSREFSIAGKAYAVLEALAPLYSAEFPRQSMQERGKQKVQVLAQVRTLAFPYHDAPRCHFSVESNGSIGTGGSPTSRTSSSRSPDLRTLQPPTSSMRDFSQPQQLSCLPPYTQPPLPSLDIPDSILLQDAQPDTQFSSFDFIQQSLYPQPPHVVPAKDDDMLWSSSLGFGPSEWTSFLEVMQHSV</sequence>
<dbReference type="SUPFAM" id="SSF57701">
    <property type="entry name" value="Zn2/Cys6 DNA-binding domain"/>
    <property type="match status" value="1"/>
</dbReference>
<dbReference type="PROSITE" id="PS50048">
    <property type="entry name" value="ZN2_CY6_FUNGAL_2"/>
    <property type="match status" value="1"/>
</dbReference>
<keyword evidence="7" id="KW-1185">Reference proteome</keyword>
<dbReference type="OrthoDB" id="762982at2759"/>
<dbReference type="SMART" id="SM00906">
    <property type="entry name" value="Fungal_trans"/>
    <property type="match status" value="1"/>
</dbReference>
<dbReference type="STRING" id="436010.A0A167T682"/>
<reference evidence="6 7" key="1">
    <citation type="journal article" date="2016" name="Mol. Biol. Evol.">
        <title>Comparative Genomics of Early-Diverging Mushroom-Forming Fungi Provides Insights into the Origins of Lignocellulose Decay Capabilities.</title>
        <authorList>
            <person name="Nagy L.G."/>
            <person name="Riley R."/>
            <person name="Tritt A."/>
            <person name="Adam C."/>
            <person name="Daum C."/>
            <person name="Floudas D."/>
            <person name="Sun H."/>
            <person name="Yadav J.S."/>
            <person name="Pangilinan J."/>
            <person name="Larsson K.H."/>
            <person name="Matsuura K."/>
            <person name="Barry K."/>
            <person name="Labutti K."/>
            <person name="Kuo R."/>
            <person name="Ohm R.A."/>
            <person name="Bhattacharya S.S."/>
            <person name="Shirouzu T."/>
            <person name="Yoshinaga Y."/>
            <person name="Martin F.M."/>
            <person name="Grigoriev I.V."/>
            <person name="Hibbett D.S."/>
        </authorList>
    </citation>
    <scope>NUCLEOTIDE SEQUENCE [LARGE SCALE GENOMIC DNA]</scope>
    <source>
        <strain evidence="6 7">CBS 109695</strain>
    </source>
</reference>
<dbReference type="Proteomes" id="UP000076532">
    <property type="component" value="Unassembled WGS sequence"/>
</dbReference>
<evidence type="ECO:0000313" key="6">
    <source>
        <dbReference type="EMBL" id="KZP02604.1"/>
    </source>
</evidence>
<gene>
    <name evidence="6" type="ORF">FIBSPDRAFT_941939</name>
</gene>
<evidence type="ECO:0000256" key="4">
    <source>
        <dbReference type="SAM" id="MobiDB-lite"/>
    </source>
</evidence>
<keyword evidence="3" id="KW-0539">Nucleus</keyword>
<protein>
    <recommendedName>
        <fullName evidence="5">Zn(2)-C6 fungal-type domain-containing protein</fullName>
    </recommendedName>
</protein>
<dbReference type="CDD" id="cd00067">
    <property type="entry name" value="GAL4"/>
    <property type="match status" value="1"/>
</dbReference>
<evidence type="ECO:0000259" key="5">
    <source>
        <dbReference type="PROSITE" id="PS50048"/>
    </source>
</evidence>
<feature type="region of interest" description="Disordered" evidence="4">
    <location>
        <begin position="643"/>
        <end position="695"/>
    </location>
</feature>
<dbReference type="PANTHER" id="PTHR31001">
    <property type="entry name" value="UNCHARACTERIZED TRANSCRIPTIONAL REGULATORY PROTEIN"/>
    <property type="match status" value="1"/>
</dbReference>
<dbReference type="InterPro" id="IPR036864">
    <property type="entry name" value="Zn2-C6_fun-type_DNA-bd_sf"/>
</dbReference>
<dbReference type="GO" id="GO:0003677">
    <property type="term" value="F:DNA binding"/>
    <property type="evidence" value="ECO:0007669"/>
    <property type="project" value="InterPro"/>
</dbReference>
<feature type="compositionally biased region" description="Low complexity" evidence="4">
    <location>
        <begin position="1"/>
        <end position="13"/>
    </location>
</feature>
<dbReference type="GO" id="GO:0008270">
    <property type="term" value="F:zinc ion binding"/>
    <property type="evidence" value="ECO:0007669"/>
    <property type="project" value="InterPro"/>
</dbReference>
<dbReference type="GO" id="GO:0000981">
    <property type="term" value="F:DNA-binding transcription factor activity, RNA polymerase II-specific"/>
    <property type="evidence" value="ECO:0007669"/>
    <property type="project" value="InterPro"/>
</dbReference>